<dbReference type="EMBL" id="BLXT01003745">
    <property type="protein sequence ID" value="GFO04971.1"/>
    <property type="molecule type" value="Genomic_DNA"/>
</dbReference>
<protein>
    <recommendedName>
        <fullName evidence="2">small monomeric GTPase</fullName>
        <ecNumber evidence="2">3.6.5.2</ecNumber>
    </recommendedName>
</protein>
<evidence type="ECO:0000256" key="7">
    <source>
        <dbReference type="ARBA" id="ARBA00023136"/>
    </source>
</evidence>
<dbReference type="PRINTS" id="PR00449">
    <property type="entry name" value="RASTRNSFRMNG"/>
</dbReference>
<accession>A0AAV4A9K0</accession>
<dbReference type="InterPro" id="IPR020849">
    <property type="entry name" value="Small_GTPase_Ras-type"/>
</dbReference>
<dbReference type="SMART" id="SM00173">
    <property type="entry name" value="RAS"/>
    <property type="match status" value="1"/>
</dbReference>
<evidence type="ECO:0000313" key="8">
    <source>
        <dbReference type="EMBL" id="GFO04971.1"/>
    </source>
</evidence>
<dbReference type="NCBIfam" id="TIGR00231">
    <property type="entry name" value="small_GTP"/>
    <property type="match status" value="1"/>
</dbReference>
<evidence type="ECO:0000256" key="4">
    <source>
        <dbReference type="ARBA" id="ARBA00022741"/>
    </source>
</evidence>
<dbReference type="EC" id="3.6.5.2" evidence="2"/>
<dbReference type="GO" id="GO:0003925">
    <property type="term" value="F:G protein activity"/>
    <property type="evidence" value="ECO:0007669"/>
    <property type="project" value="UniProtKB-EC"/>
</dbReference>
<reference evidence="8 9" key="1">
    <citation type="journal article" date="2021" name="Elife">
        <title>Chloroplast acquisition without the gene transfer in kleptoplastic sea slugs, Plakobranchus ocellatus.</title>
        <authorList>
            <person name="Maeda T."/>
            <person name="Takahashi S."/>
            <person name="Yoshida T."/>
            <person name="Shimamura S."/>
            <person name="Takaki Y."/>
            <person name="Nagai Y."/>
            <person name="Toyoda A."/>
            <person name="Suzuki Y."/>
            <person name="Arimoto A."/>
            <person name="Ishii H."/>
            <person name="Satoh N."/>
            <person name="Nishiyama T."/>
            <person name="Hasebe M."/>
            <person name="Maruyama T."/>
            <person name="Minagawa J."/>
            <person name="Obokata J."/>
            <person name="Shigenobu S."/>
        </authorList>
    </citation>
    <scope>NUCLEOTIDE SEQUENCE [LARGE SCALE GENOMIC DNA]</scope>
</reference>
<dbReference type="InterPro" id="IPR001806">
    <property type="entry name" value="Small_GTPase"/>
</dbReference>
<organism evidence="8 9">
    <name type="scientific">Plakobranchus ocellatus</name>
    <dbReference type="NCBI Taxonomy" id="259542"/>
    <lineage>
        <taxon>Eukaryota</taxon>
        <taxon>Metazoa</taxon>
        <taxon>Spiralia</taxon>
        <taxon>Lophotrochozoa</taxon>
        <taxon>Mollusca</taxon>
        <taxon>Gastropoda</taxon>
        <taxon>Heterobranchia</taxon>
        <taxon>Euthyneura</taxon>
        <taxon>Panpulmonata</taxon>
        <taxon>Sacoglossa</taxon>
        <taxon>Placobranchoidea</taxon>
        <taxon>Plakobranchidae</taxon>
        <taxon>Plakobranchus</taxon>
    </lineage>
</organism>
<evidence type="ECO:0000256" key="5">
    <source>
        <dbReference type="ARBA" id="ARBA00022801"/>
    </source>
</evidence>
<keyword evidence="7" id="KW-0472">Membrane</keyword>
<dbReference type="GO" id="GO:0005525">
    <property type="term" value="F:GTP binding"/>
    <property type="evidence" value="ECO:0007669"/>
    <property type="project" value="UniProtKB-KW"/>
</dbReference>
<evidence type="ECO:0000256" key="6">
    <source>
        <dbReference type="ARBA" id="ARBA00023134"/>
    </source>
</evidence>
<keyword evidence="5" id="KW-0378">Hydrolase</keyword>
<keyword evidence="6" id="KW-0342">GTP-binding</keyword>
<gene>
    <name evidence="8" type="ORF">PoB_003147600</name>
</gene>
<dbReference type="SUPFAM" id="SSF52540">
    <property type="entry name" value="P-loop containing nucleoside triphosphate hydrolases"/>
    <property type="match status" value="1"/>
</dbReference>
<dbReference type="PROSITE" id="PS51420">
    <property type="entry name" value="RHO"/>
    <property type="match status" value="1"/>
</dbReference>
<dbReference type="SMART" id="SM00174">
    <property type="entry name" value="RHO"/>
    <property type="match status" value="1"/>
</dbReference>
<dbReference type="SMART" id="SM00175">
    <property type="entry name" value="RAB"/>
    <property type="match status" value="1"/>
</dbReference>
<evidence type="ECO:0000256" key="3">
    <source>
        <dbReference type="ARBA" id="ARBA00022475"/>
    </source>
</evidence>
<evidence type="ECO:0000256" key="1">
    <source>
        <dbReference type="ARBA" id="ARBA00004236"/>
    </source>
</evidence>
<dbReference type="InterPro" id="IPR027417">
    <property type="entry name" value="P-loop_NTPase"/>
</dbReference>
<dbReference type="SMART" id="SM00176">
    <property type="entry name" value="RAN"/>
    <property type="match status" value="1"/>
</dbReference>
<keyword evidence="3" id="KW-1003">Cell membrane</keyword>
<evidence type="ECO:0000256" key="2">
    <source>
        <dbReference type="ARBA" id="ARBA00011984"/>
    </source>
</evidence>
<comment type="caution">
    <text evidence="8">The sequence shown here is derived from an EMBL/GenBank/DDBJ whole genome shotgun (WGS) entry which is preliminary data.</text>
</comment>
<keyword evidence="4" id="KW-0547">Nucleotide-binding</keyword>
<dbReference type="Pfam" id="PF00071">
    <property type="entry name" value="Ras"/>
    <property type="match status" value="1"/>
</dbReference>
<dbReference type="Gene3D" id="3.40.50.300">
    <property type="entry name" value="P-loop containing nucleotide triphosphate hydrolases"/>
    <property type="match status" value="1"/>
</dbReference>
<evidence type="ECO:0000313" key="9">
    <source>
        <dbReference type="Proteomes" id="UP000735302"/>
    </source>
</evidence>
<comment type="subcellular location">
    <subcellularLocation>
        <location evidence="1">Cell membrane</location>
    </subcellularLocation>
</comment>
<dbReference type="GO" id="GO:0005886">
    <property type="term" value="C:plasma membrane"/>
    <property type="evidence" value="ECO:0007669"/>
    <property type="project" value="UniProtKB-SubCell"/>
</dbReference>
<dbReference type="PROSITE" id="PS51419">
    <property type="entry name" value="RAB"/>
    <property type="match status" value="1"/>
</dbReference>
<keyword evidence="9" id="KW-1185">Reference proteome</keyword>
<dbReference type="AlphaFoldDB" id="A0AAV4A9K0"/>
<dbReference type="GO" id="GO:0007165">
    <property type="term" value="P:signal transduction"/>
    <property type="evidence" value="ECO:0007669"/>
    <property type="project" value="InterPro"/>
</dbReference>
<name>A0AAV4A9K0_9GAST</name>
<dbReference type="Proteomes" id="UP000735302">
    <property type="component" value="Unassembled WGS sequence"/>
</dbReference>
<proteinExistence type="predicted"/>
<dbReference type="FunFam" id="3.40.50.300:FF:000343">
    <property type="entry name" value="Ras family gtpase"/>
    <property type="match status" value="1"/>
</dbReference>
<dbReference type="PROSITE" id="PS51421">
    <property type="entry name" value="RAS"/>
    <property type="match status" value="1"/>
</dbReference>
<dbReference type="PANTHER" id="PTHR24070">
    <property type="entry name" value="RAS, DI-RAS, AND RHEB FAMILY MEMBERS OF SMALL GTPASE SUPERFAMILY"/>
    <property type="match status" value="1"/>
</dbReference>
<sequence>MSAQGQTQAKGRRKYKVVILGDGGVGKSALVIQFVCHRFLEYHDPTIEDSYEQQCRIDDEPAHLDILDTAGQTEFTAMREQYMRNGEGFILCFSLTDRRSFEELITYKHLINRVRAGEEMPLIVVGNKCDLEQKRQVKYEEGLTLARQVGAGTYYETSAYLRKCVDEVFHEIVREIKAKEKEKLQPTQSPRYIMWKKEQVAHLVGQSATKSEVWNSNPSPSQVSFSMLLCVHPALNGLLNFEDTLVKGKIQENDIIDGFLYTASPQPGDFRLLGTPSGRGANGGARTCDRRVLADLRADSQATVPPTPPVIMD</sequence>
<dbReference type="InterPro" id="IPR005225">
    <property type="entry name" value="Small_GTP-bd"/>
</dbReference>